<dbReference type="InterPro" id="IPR013967">
    <property type="entry name" value="Rad54_N"/>
</dbReference>
<dbReference type="SMART" id="SM00490">
    <property type="entry name" value="HELICc"/>
    <property type="match status" value="1"/>
</dbReference>
<evidence type="ECO:0000256" key="3">
    <source>
        <dbReference type="ARBA" id="ARBA00012513"/>
    </source>
</evidence>
<evidence type="ECO:0000256" key="15">
    <source>
        <dbReference type="ARBA" id="ARBA00023242"/>
    </source>
</evidence>
<feature type="region of interest" description="Disordered" evidence="20">
    <location>
        <begin position="900"/>
        <end position="926"/>
    </location>
</feature>
<dbReference type="FunFam" id="3.40.50.300:FF:000332">
    <property type="entry name" value="DNA repair and recombination protein RAD54-like"/>
    <property type="match status" value="1"/>
</dbReference>
<keyword evidence="5" id="KW-0597">Phosphoprotein</keyword>
<evidence type="ECO:0000256" key="10">
    <source>
        <dbReference type="ARBA" id="ARBA00022801"/>
    </source>
</evidence>
<dbReference type="PANTHER" id="PTHR45629:SF7">
    <property type="entry name" value="DNA EXCISION REPAIR PROTEIN ERCC-6-RELATED"/>
    <property type="match status" value="1"/>
</dbReference>
<evidence type="ECO:0000259" key="21">
    <source>
        <dbReference type="PROSITE" id="PS50011"/>
    </source>
</evidence>
<evidence type="ECO:0000256" key="19">
    <source>
        <dbReference type="PROSITE-ProRule" id="PRU10141"/>
    </source>
</evidence>
<keyword evidence="12 19" id="KW-0067">ATP-binding</keyword>
<reference evidence="24 25" key="1">
    <citation type="submission" date="2019-03" db="EMBL/GenBank/DDBJ databases">
        <title>Sequencing 23 genomes of Wallemia ichthyophaga.</title>
        <authorList>
            <person name="Gostincar C."/>
        </authorList>
    </citation>
    <scope>NUCLEOTIDE SEQUENCE [LARGE SCALE GENOMIC DNA]</scope>
    <source>
        <strain evidence="24 25">EXF-5753</strain>
    </source>
</reference>
<feature type="compositionally biased region" description="Basic and acidic residues" evidence="20">
    <location>
        <begin position="911"/>
        <end position="921"/>
    </location>
</feature>
<keyword evidence="8" id="KW-0227">DNA damage</keyword>
<dbReference type="Gene3D" id="3.40.50.10810">
    <property type="entry name" value="Tandem AAA-ATPase domain"/>
    <property type="match status" value="1"/>
</dbReference>
<keyword evidence="11" id="KW-0347">Helicase</keyword>
<keyword evidence="14" id="KW-0234">DNA repair</keyword>
<organism evidence="24 25">
    <name type="scientific">Wallemia hederae</name>
    <dbReference type="NCBI Taxonomy" id="1540922"/>
    <lineage>
        <taxon>Eukaryota</taxon>
        <taxon>Fungi</taxon>
        <taxon>Dikarya</taxon>
        <taxon>Basidiomycota</taxon>
        <taxon>Wallemiomycotina</taxon>
        <taxon>Wallemiomycetes</taxon>
        <taxon>Wallemiales</taxon>
        <taxon>Wallemiaceae</taxon>
        <taxon>Wallemia</taxon>
    </lineage>
</organism>
<dbReference type="Pfam" id="PF00176">
    <property type="entry name" value="SNF2-rel_dom"/>
    <property type="match status" value="1"/>
</dbReference>
<dbReference type="Proteomes" id="UP000310189">
    <property type="component" value="Unassembled WGS sequence"/>
</dbReference>
<dbReference type="GO" id="GO:0005524">
    <property type="term" value="F:ATP binding"/>
    <property type="evidence" value="ECO:0007669"/>
    <property type="project" value="UniProtKB-UniRule"/>
</dbReference>
<dbReference type="GO" id="GO:0016817">
    <property type="term" value="F:hydrolase activity, acting on acid anhydrides"/>
    <property type="evidence" value="ECO:0007669"/>
    <property type="project" value="InterPro"/>
</dbReference>
<dbReference type="InterPro" id="IPR017441">
    <property type="entry name" value="Protein_kinase_ATP_BS"/>
</dbReference>
<protein>
    <recommendedName>
        <fullName evidence="3">non-specific serine/threonine protein kinase</fullName>
        <ecNumber evidence="3">2.7.11.1</ecNumber>
    </recommendedName>
    <alternativeName>
        <fullName evidence="18">Halotolerance protein 4</fullName>
    </alternativeName>
</protein>
<dbReference type="GO" id="GO:0015616">
    <property type="term" value="F:DNA translocase activity"/>
    <property type="evidence" value="ECO:0007669"/>
    <property type="project" value="TreeGrafter"/>
</dbReference>
<accession>A0A4T0FTD2</accession>
<keyword evidence="13" id="KW-0238">DNA-binding</keyword>
<dbReference type="Pfam" id="PF00271">
    <property type="entry name" value="Helicase_C"/>
    <property type="match status" value="1"/>
</dbReference>
<evidence type="ECO:0000256" key="7">
    <source>
        <dbReference type="ARBA" id="ARBA00022741"/>
    </source>
</evidence>
<keyword evidence="10" id="KW-0378">Hydrolase</keyword>
<feature type="region of interest" description="Disordered" evidence="20">
    <location>
        <begin position="837"/>
        <end position="888"/>
    </location>
</feature>
<dbReference type="SMART" id="SM00487">
    <property type="entry name" value="DEXDc"/>
    <property type="match status" value="1"/>
</dbReference>
<evidence type="ECO:0000256" key="8">
    <source>
        <dbReference type="ARBA" id="ARBA00022763"/>
    </source>
</evidence>
<comment type="subcellular location">
    <subcellularLocation>
        <location evidence="1">Nucleus</location>
    </subcellularLocation>
</comment>
<gene>
    <name evidence="24" type="ORF">E3P99_01701</name>
</gene>
<evidence type="ECO:0000256" key="18">
    <source>
        <dbReference type="ARBA" id="ARBA00078109"/>
    </source>
</evidence>
<dbReference type="GO" id="GO:0003677">
    <property type="term" value="F:DNA binding"/>
    <property type="evidence" value="ECO:0007669"/>
    <property type="project" value="UniProtKB-KW"/>
</dbReference>
<evidence type="ECO:0000256" key="6">
    <source>
        <dbReference type="ARBA" id="ARBA00022679"/>
    </source>
</evidence>
<evidence type="ECO:0000259" key="23">
    <source>
        <dbReference type="PROSITE" id="PS51194"/>
    </source>
</evidence>
<comment type="catalytic activity">
    <reaction evidence="17">
        <text>L-seryl-[protein] + ATP = O-phospho-L-seryl-[protein] + ADP + H(+)</text>
        <dbReference type="Rhea" id="RHEA:17989"/>
        <dbReference type="Rhea" id="RHEA-COMP:9863"/>
        <dbReference type="Rhea" id="RHEA-COMP:11604"/>
        <dbReference type="ChEBI" id="CHEBI:15378"/>
        <dbReference type="ChEBI" id="CHEBI:29999"/>
        <dbReference type="ChEBI" id="CHEBI:30616"/>
        <dbReference type="ChEBI" id="CHEBI:83421"/>
        <dbReference type="ChEBI" id="CHEBI:456216"/>
        <dbReference type="EC" id="2.7.11.1"/>
    </reaction>
</comment>
<evidence type="ECO:0000256" key="1">
    <source>
        <dbReference type="ARBA" id="ARBA00004123"/>
    </source>
</evidence>
<name>A0A4T0FTD2_9BASI</name>
<dbReference type="PANTHER" id="PTHR45629">
    <property type="entry name" value="SNF2/RAD54 FAMILY MEMBER"/>
    <property type="match status" value="1"/>
</dbReference>
<evidence type="ECO:0000256" key="4">
    <source>
        <dbReference type="ARBA" id="ARBA00022527"/>
    </source>
</evidence>
<keyword evidence="15" id="KW-0539">Nucleus</keyword>
<dbReference type="Pfam" id="PF00069">
    <property type="entry name" value="Pkinase"/>
    <property type="match status" value="1"/>
</dbReference>
<dbReference type="InterPro" id="IPR000330">
    <property type="entry name" value="SNF2_N"/>
</dbReference>
<keyword evidence="4" id="KW-0723">Serine/threonine-protein kinase</keyword>
<feature type="domain" description="Helicase ATP-binding" evidence="22">
    <location>
        <begin position="233"/>
        <end position="411"/>
    </location>
</feature>
<dbReference type="GO" id="GO:0007131">
    <property type="term" value="P:reciprocal meiotic recombination"/>
    <property type="evidence" value="ECO:0007669"/>
    <property type="project" value="TreeGrafter"/>
</dbReference>
<evidence type="ECO:0000259" key="22">
    <source>
        <dbReference type="PROSITE" id="PS51192"/>
    </source>
</evidence>
<comment type="caution">
    <text evidence="24">The sequence shown here is derived from an EMBL/GenBank/DDBJ whole genome shotgun (WGS) entry which is preliminary data.</text>
</comment>
<keyword evidence="7 19" id="KW-0547">Nucleotide-binding</keyword>
<dbReference type="GO" id="GO:0045003">
    <property type="term" value="P:double-strand break repair via synthesis-dependent strand annealing"/>
    <property type="evidence" value="ECO:0007669"/>
    <property type="project" value="TreeGrafter"/>
</dbReference>
<dbReference type="GO" id="GO:0030003">
    <property type="term" value="P:intracellular monoatomic cation homeostasis"/>
    <property type="evidence" value="ECO:0007669"/>
    <property type="project" value="UniProtKB-ARBA"/>
</dbReference>
<dbReference type="InterPro" id="IPR011009">
    <property type="entry name" value="Kinase-like_dom_sf"/>
</dbReference>
<feature type="domain" description="Protein kinase" evidence="21">
    <location>
        <begin position="932"/>
        <end position="1202"/>
    </location>
</feature>
<evidence type="ECO:0000256" key="16">
    <source>
        <dbReference type="ARBA" id="ARBA00047899"/>
    </source>
</evidence>
<dbReference type="InterPro" id="IPR008271">
    <property type="entry name" value="Ser/Thr_kinase_AS"/>
</dbReference>
<sequence>MYRPKPGEPSSSTSSAGSSQGAPPSSALSKPFKVPTVASDKLRSAAPKRAAKKRVSYKEDELKENRKRGRTDEAYEDDSGVDRELGFDLKTLYPVYQVRPASAVLGKGFKIPPMKDKSTGREVLVPLSGVALGTRIQPPIPPRPLHDPMGEHAIVLYDPTVDDVEEEKPPPVDAPKPVDKNKRSVKDILGIKSRDELEKEVKKVPVVIDPVLSKVLRPHQVEGVKFLYRCTTGLVSPSAHGCIMADEMGLGKTLQCIALLWTLLKQSPKPGRPTVEKCIIVCPSSLVRNWANEFTKWLGPHAVGCLAVDHKGTKEQLHNDVKQWCVASGRSVTQPVMIVSYETLRTLTPVIGRAQVGLMMLDEGHRLKNSESMTFKELTEIQCFRRVILSGTPIQNDLSEYFSLLQFANPDYLGGKNEFRKNYENIILRGRDALATDKEKQMSEEKLKELNATVSRFIIRRTNDILSKFLPVKYEHVVFTGLSPLQLELYKFFINSPATQALLRGKTSQPLKAITILKKLCNHPDLVSIKDDIPGSKVILPPDYIAERLDKKLPPNPAWSGKMMVLMRFIQRMRANSDDKIVLVSNYTQTLDLLERLFQALRWAFLRLDGTANVNKRGRLVERFNEPDSREFIFLLSSKAGGCGLNLIGANRLILFDPDWNPAADQQALARVWRDGQKKECFVYRFIGTGTLEEQVLMRQAYKQSLSACVVDEAEDADRHFSKDLLKELFKHYPGTPSHMHDTFKCKRCDAETGKQKVKAPALLYGDTSTWNHYSNECLGNIHDDLLRAETGVGDVTKVFQQLGLVLLSNNNDQLPALMANQPQPDKKPSKLSKLFEKKDKEQQPQSPTTSEHSQQLSRPPSRQHSQKGSRDTPKRANSETHSDSGSKLSHALLDLLPAPLNRKSSASSHNNKEKDKDDHNSTASLGKKYGVCDKIAIGRGATAVVRLAHRWDRSDEKLFAVKEFRKRRKNETEKEYVKKLTSEFCISSTLHHNNIIETVDLVKDENSHWCEVMEYCPGGDLYAAIKKGQLGDRLAVGFFKQILLGISYLHSMGVAHRDIKPENLLLDGRGSIKITDFGVSDVFRMCWEKKTHMSKGLCGSEPYIAPELFEQKEYDARLVDVWSAAIVFYCMTNQELPWRVARIADPTFSQYEQSWKRPPKLTELHPIKEFPTEAHQVILKMLAPNPKDRCLIDDVLKDDWIKSIKTHQGGSNKDEGGS</sequence>
<evidence type="ECO:0000256" key="13">
    <source>
        <dbReference type="ARBA" id="ARBA00023125"/>
    </source>
</evidence>
<dbReference type="InterPro" id="IPR001650">
    <property type="entry name" value="Helicase_C-like"/>
</dbReference>
<comment type="catalytic activity">
    <reaction evidence="16">
        <text>L-threonyl-[protein] + ATP = O-phospho-L-threonyl-[protein] + ADP + H(+)</text>
        <dbReference type="Rhea" id="RHEA:46608"/>
        <dbReference type="Rhea" id="RHEA-COMP:11060"/>
        <dbReference type="Rhea" id="RHEA-COMP:11605"/>
        <dbReference type="ChEBI" id="CHEBI:15378"/>
        <dbReference type="ChEBI" id="CHEBI:30013"/>
        <dbReference type="ChEBI" id="CHEBI:30616"/>
        <dbReference type="ChEBI" id="CHEBI:61977"/>
        <dbReference type="ChEBI" id="CHEBI:456216"/>
        <dbReference type="EC" id="2.7.11.1"/>
    </reaction>
</comment>
<dbReference type="EC" id="2.7.11.1" evidence="3"/>
<dbReference type="Gene3D" id="1.10.510.10">
    <property type="entry name" value="Transferase(Phosphotransferase) domain 1"/>
    <property type="match status" value="1"/>
</dbReference>
<evidence type="ECO:0000256" key="14">
    <source>
        <dbReference type="ARBA" id="ARBA00023204"/>
    </source>
</evidence>
<dbReference type="SUPFAM" id="SSF52540">
    <property type="entry name" value="P-loop containing nucleoside triphosphate hydrolases"/>
    <property type="match status" value="2"/>
</dbReference>
<dbReference type="GO" id="GO:0004674">
    <property type="term" value="F:protein serine/threonine kinase activity"/>
    <property type="evidence" value="ECO:0007669"/>
    <property type="project" value="UniProtKB-KW"/>
</dbReference>
<keyword evidence="25" id="KW-1185">Reference proteome</keyword>
<dbReference type="GO" id="GO:0005634">
    <property type="term" value="C:nucleus"/>
    <property type="evidence" value="ECO:0007669"/>
    <property type="project" value="UniProtKB-SubCell"/>
</dbReference>
<dbReference type="SMART" id="SM00220">
    <property type="entry name" value="S_TKc"/>
    <property type="match status" value="1"/>
</dbReference>
<dbReference type="GO" id="GO:0004386">
    <property type="term" value="F:helicase activity"/>
    <property type="evidence" value="ECO:0007669"/>
    <property type="project" value="UniProtKB-KW"/>
</dbReference>
<dbReference type="FunFam" id="1.10.510.10:FF:000183">
    <property type="entry name" value="Serine/threonine-protein kinase hal4"/>
    <property type="match status" value="1"/>
</dbReference>
<dbReference type="CDD" id="cd13994">
    <property type="entry name" value="STKc_HAL4_like"/>
    <property type="match status" value="1"/>
</dbReference>
<evidence type="ECO:0000256" key="12">
    <source>
        <dbReference type="ARBA" id="ARBA00022840"/>
    </source>
</evidence>
<evidence type="ECO:0000256" key="2">
    <source>
        <dbReference type="ARBA" id="ARBA00007025"/>
    </source>
</evidence>
<feature type="binding site" evidence="19">
    <location>
        <position position="963"/>
    </location>
    <ligand>
        <name>ATP</name>
        <dbReference type="ChEBI" id="CHEBI:30616"/>
    </ligand>
</feature>
<dbReference type="PROSITE" id="PS50011">
    <property type="entry name" value="PROTEIN_KINASE_DOM"/>
    <property type="match status" value="1"/>
</dbReference>
<dbReference type="InterPro" id="IPR049730">
    <property type="entry name" value="SNF2/RAD54-like_C"/>
</dbReference>
<dbReference type="InterPro" id="IPR014001">
    <property type="entry name" value="Helicase_ATP-bd"/>
</dbReference>
<dbReference type="InterPro" id="IPR050496">
    <property type="entry name" value="SNF2_RAD54_helicase_repair"/>
</dbReference>
<evidence type="ECO:0000256" key="11">
    <source>
        <dbReference type="ARBA" id="ARBA00022806"/>
    </source>
</evidence>
<evidence type="ECO:0000256" key="5">
    <source>
        <dbReference type="ARBA" id="ARBA00022553"/>
    </source>
</evidence>
<keyword evidence="9" id="KW-0418">Kinase</keyword>
<dbReference type="PROSITE" id="PS00107">
    <property type="entry name" value="PROTEIN_KINASE_ATP"/>
    <property type="match status" value="1"/>
</dbReference>
<feature type="compositionally biased region" description="Low complexity" evidence="20">
    <location>
        <begin position="8"/>
        <end position="29"/>
    </location>
</feature>
<evidence type="ECO:0000256" key="17">
    <source>
        <dbReference type="ARBA" id="ARBA00048679"/>
    </source>
</evidence>
<dbReference type="PROSITE" id="PS51194">
    <property type="entry name" value="HELICASE_CTER"/>
    <property type="match status" value="1"/>
</dbReference>
<evidence type="ECO:0000256" key="20">
    <source>
        <dbReference type="SAM" id="MobiDB-lite"/>
    </source>
</evidence>
<feature type="compositionally biased region" description="Basic and acidic residues" evidence="20">
    <location>
        <begin position="869"/>
        <end position="885"/>
    </location>
</feature>
<dbReference type="CDD" id="cd18793">
    <property type="entry name" value="SF2_C_SNF"/>
    <property type="match status" value="1"/>
</dbReference>
<comment type="similarity">
    <text evidence="2">Belongs to the SNF2/RAD54 helicase family.</text>
</comment>
<proteinExistence type="inferred from homology"/>
<dbReference type="OrthoDB" id="413460at2759"/>
<dbReference type="InterPro" id="IPR038718">
    <property type="entry name" value="SNF2-like_sf"/>
</dbReference>
<dbReference type="SUPFAM" id="SSF56112">
    <property type="entry name" value="Protein kinase-like (PK-like)"/>
    <property type="match status" value="1"/>
</dbReference>
<dbReference type="AlphaFoldDB" id="A0A4T0FTD2"/>
<evidence type="ECO:0000313" key="25">
    <source>
        <dbReference type="Proteomes" id="UP000310189"/>
    </source>
</evidence>
<dbReference type="InterPro" id="IPR027417">
    <property type="entry name" value="P-loop_NTPase"/>
</dbReference>
<feature type="compositionally biased region" description="Polar residues" evidence="20">
    <location>
        <begin position="844"/>
        <end position="864"/>
    </location>
</feature>
<keyword evidence="6" id="KW-0808">Transferase</keyword>
<evidence type="ECO:0000313" key="24">
    <source>
        <dbReference type="EMBL" id="TIA90176.1"/>
    </source>
</evidence>
<evidence type="ECO:0000256" key="9">
    <source>
        <dbReference type="ARBA" id="ARBA00022777"/>
    </source>
</evidence>
<dbReference type="PROSITE" id="PS51192">
    <property type="entry name" value="HELICASE_ATP_BIND_1"/>
    <property type="match status" value="1"/>
</dbReference>
<feature type="domain" description="Helicase C-terminal" evidence="23">
    <location>
        <begin position="565"/>
        <end position="722"/>
    </location>
</feature>
<dbReference type="InterPro" id="IPR000719">
    <property type="entry name" value="Prot_kinase_dom"/>
</dbReference>
<feature type="region of interest" description="Disordered" evidence="20">
    <location>
        <begin position="1"/>
        <end position="83"/>
    </location>
</feature>
<dbReference type="FunFam" id="3.40.50.10810:FF:000010">
    <property type="entry name" value="DNA repair and recombination protein RAD54-like"/>
    <property type="match status" value="1"/>
</dbReference>
<dbReference type="PROSITE" id="PS00108">
    <property type="entry name" value="PROTEIN_KINASE_ST"/>
    <property type="match status" value="1"/>
</dbReference>
<dbReference type="Gene3D" id="1.20.120.850">
    <property type="entry name" value="SWI2/SNF2 ATPases, N-terminal domain"/>
    <property type="match status" value="1"/>
</dbReference>
<dbReference type="EMBL" id="SPNW01000021">
    <property type="protein sequence ID" value="TIA90176.1"/>
    <property type="molecule type" value="Genomic_DNA"/>
</dbReference>
<dbReference type="Gene3D" id="3.40.50.300">
    <property type="entry name" value="P-loop containing nucleotide triphosphate hydrolases"/>
    <property type="match status" value="1"/>
</dbReference>
<dbReference type="Pfam" id="PF08658">
    <property type="entry name" value="Rad54_N"/>
    <property type="match status" value="1"/>
</dbReference>